<dbReference type="Gene3D" id="3.90.1410.10">
    <property type="entry name" value="set domain protein methyltransferase, domain 1"/>
    <property type="match status" value="1"/>
</dbReference>
<dbReference type="PANTHER" id="PTHR13271">
    <property type="entry name" value="UNCHARACTERIZED PUTATIVE METHYLTRANSFERASE"/>
    <property type="match status" value="1"/>
</dbReference>
<evidence type="ECO:0008006" key="3">
    <source>
        <dbReference type="Google" id="ProtNLM"/>
    </source>
</evidence>
<sequence length="368" mass="40267">MSIPPSLFITAATGLSSSTGKSLGPKAFDHLGFSKILTSSMFISVWLADMVSGLVPPSSSTPLLRKFVSSLPKDMSHIPKVWSPKDISYLQGSALVSEIAVNNENDLKSYAMISGLPRVPGAGPPFSMEVWRWSQSVTNSRLFGMGGDDVGLVPVADMMNHELKSEAGKVCDWGASKLDGSFELKAGPKGSPAGEELVISYGLHSNRHMLKYYGFVQDREERIKDREMGEPEEALVGGVFVNIGAGEKILREIGKCREAEGSKWSGDVALEEAAIRAFRLKVEESRSMYPEGSDEEDRVGLGMEVGSRRQQAATVRRGEKRVLLHLERICDVAIEVLGDVKEGKLGMDKYRELLKGTCEMPKLINKVW</sequence>
<dbReference type="AlphaFoldDB" id="A0A9W7G5J1"/>
<dbReference type="Proteomes" id="UP001165065">
    <property type="component" value="Unassembled WGS sequence"/>
</dbReference>
<dbReference type="EMBL" id="BRYA01000799">
    <property type="protein sequence ID" value="GMI32830.1"/>
    <property type="molecule type" value="Genomic_DNA"/>
</dbReference>
<dbReference type="GO" id="GO:0016279">
    <property type="term" value="F:protein-lysine N-methyltransferase activity"/>
    <property type="evidence" value="ECO:0007669"/>
    <property type="project" value="TreeGrafter"/>
</dbReference>
<comment type="caution">
    <text evidence="1">The sequence shown here is derived from an EMBL/GenBank/DDBJ whole genome shotgun (WGS) entry which is preliminary data.</text>
</comment>
<dbReference type="CDD" id="cd10527">
    <property type="entry name" value="SET_LSMT"/>
    <property type="match status" value="1"/>
</dbReference>
<gene>
    <name evidence="1" type="ORF">TrCOL_g11453</name>
</gene>
<protein>
    <recommendedName>
        <fullName evidence="3">SET domain-containing protein</fullName>
    </recommendedName>
</protein>
<dbReference type="SUPFAM" id="SSF82199">
    <property type="entry name" value="SET domain"/>
    <property type="match status" value="1"/>
</dbReference>
<dbReference type="InterPro" id="IPR046341">
    <property type="entry name" value="SET_dom_sf"/>
</dbReference>
<dbReference type="OrthoDB" id="441812at2759"/>
<accession>A0A9W7G5J1</accession>
<dbReference type="InterPro" id="IPR050600">
    <property type="entry name" value="SETD3_SETD6_MTase"/>
</dbReference>
<proteinExistence type="predicted"/>
<evidence type="ECO:0000313" key="1">
    <source>
        <dbReference type="EMBL" id="GMI32830.1"/>
    </source>
</evidence>
<reference evidence="2" key="1">
    <citation type="journal article" date="2023" name="Commun. Biol.">
        <title>Genome analysis of Parmales, the sister group of diatoms, reveals the evolutionary specialization of diatoms from phago-mixotrophs to photoautotrophs.</title>
        <authorList>
            <person name="Ban H."/>
            <person name="Sato S."/>
            <person name="Yoshikawa S."/>
            <person name="Yamada K."/>
            <person name="Nakamura Y."/>
            <person name="Ichinomiya M."/>
            <person name="Sato N."/>
            <person name="Blanc-Mathieu R."/>
            <person name="Endo H."/>
            <person name="Kuwata A."/>
            <person name="Ogata H."/>
        </authorList>
    </citation>
    <scope>NUCLEOTIDE SEQUENCE [LARGE SCALE GENOMIC DNA]</scope>
</reference>
<organism evidence="1 2">
    <name type="scientific">Triparma columacea</name>
    <dbReference type="NCBI Taxonomy" id="722753"/>
    <lineage>
        <taxon>Eukaryota</taxon>
        <taxon>Sar</taxon>
        <taxon>Stramenopiles</taxon>
        <taxon>Ochrophyta</taxon>
        <taxon>Bolidophyceae</taxon>
        <taxon>Parmales</taxon>
        <taxon>Triparmaceae</taxon>
        <taxon>Triparma</taxon>
    </lineage>
</organism>
<evidence type="ECO:0000313" key="2">
    <source>
        <dbReference type="Proteomes" id="UP001165065"/>
    </source>
</evidence>
<name>A0A9W7G5J1_9STRA</name>
<keyword evidence="2" id="KW-1185">Reference proteome</keyword>